<gene>
    <name evidence="2" type="ORF">CIG21_02105</name>
</gene>
<evidence type="ECO:0000256" key="1">
    <source>
        <dbReference type="ARBA" id="ARBA00023121"/>
    </source>
</evidence>
<dbReference type="PROSITE" id="PS51482">
    <property type="entry name" value="DEGV"/>
    <property type="match status" value="1"/>
</dbReference>
<dbReference type="Pfam" id="PF02645">
    <property type="entry name" value="DegV"/>
    <property type="match status" value="1"/>
</dbReference>
<dbReference type="NCBIfam" id="TIGR00762">
    <property type="entry name" value="DegV"/>
    <property type="match status" value="1"/>
</dbReference>
<keyword evidence="1" id="KW-0446">Lipid-binding</keyword>
<dbReference type="PANTHER" id="PTHR33434:SF2">
    <property type="entry name" value="FATTY ACID-BINDING PROTEIN TM_1468"/>
    <property type="match status" value="1"/>
</dbReference>
<dbReference type="InterPro" id="IPR003797">
    <property type="entry name" value="DegV"/>
</dbReference>
<dbReference type="PANTHER" id="PTHR33434">
    <property type="entry name" value="DEGV DOMAIN-CONTAINING PROTEIN DR_1986-RELATED"/>
    <property type="match status" value="1"/>
</dbReference>
<dbReference type="Gene3D" id="3.40.50.10440">
    <property type="entry name" value="Dihydroxyacetone kinase, domain 1"/>
    <property type="match status" value="1"/>
</dbReference>
<evidence type="ECO:0000313" key="3">
    <source>
        <dbReference type="Proteomes" id="UP000215771"/>
    </source>
</evidence>
<evidence type="ECO:0000313" key="2">
    <source>
        <dbReference type="EMBL" id="PAJ70991.1"/>
    </source>
</evidence>
<dbReference type="InterPro" id="IPR043168">
    <property type="entry name" value="DegV_C"/>
</dbReference>
<accession>A0A269PFH1</accession>
<comment type="caution">
    <text evidence="2">The sequence shown here is derived from an EMBL/GenBank/DDBJ whole genome shotgun (WGS) entry which is preliminary data.</text>
</comment>
<dbReference type="InterPro" id="IPR050270">
    <property type="entry name" value="DegV_domain_contain"/>
</dbReference>
<dbReference type="Gene3D" id="3.30.1180.10">
    <property type="match status" value="1"/>
</dbReference>
<proteinExistence type="predicted"/>
<dbReference type="SUPFAM" id="SSF82549">
    <property type="entry name" value="DAK1/DegV-like"/>
    <property type="match status" value="1"/>
</dbReference>
<reference evidence="2 3" key="1">
    <citation type="submission" date="2017-08" db="EMBL/GenBank/DDBJ databases">
        <authorList>
            <person name="de Groot N.N."/>
        </authorList>
    </citation>
    <scope>NUCLEOTIDE SEQUENCE [LARGE SCALE GENOMIC DNA]</scope>
    <source>
        <strain evidence="2 3">NBT06-6</strain>
    </source>
</reference>
<dbReference type="GO" id="GO:0008289">
    <property type="term" value="F:lipid binding"/>
    <property type="evidence" value="ECO:0007669"/>
    <property type="project" value="UniProtKB-KW"/>
</dbReference>
<name>A0A269PFH1_9CORY</name>
<organism evidence="2 3">
    <name type="scientific">Corynebacterium hadale</name>
    <dbReference type="NCBI Taxonomy" id="2026255"/>
    <lineage>
        <taxon>Bacteria</taxon>
        <taxon>Bacillati</taxon>
        <taxon>Actinomycetota</taxon>
        <taxon>Actinomycetes</taxon>
        <taxon>Mycobacteriales</taxon>
        <taxon>Corynebacteriaceae</taxon>
        <taxon>Corynebacterium</taxon>
    </lineage>
</organism>
<dbReference type="AlphaFoldDB" id="A0A269PFH1"/>
<protein>
    <submittedName>
        <fullName evidence="2">Fatty acid-binding protein DegV</fullName>
    </submittedName>
</protein>
<sequence length="267" mass="27852">MTVRVVVDSAAGLSEELLRELDIAVVDLHVLDGDEGASTSGLTAIELAACYGRQLERGGDDGVVALHLSKSFSSTWSAAVQAAGVFPGNVRVVDTNAAGMAVGAAAMAAATIAREGADLDECEEMARATIERSETWLYLSQLDDLRKSGRLSTGTAVLSAALLATKPILRLHEGKFELAGKTRTQTKAFAKLAELVMERAEDLPVFAAVQHAECEDAAEQLAETLREVLPNGSRVLVAPLVDVLAVHTGSGAIGLSVVFSSQGRPAA</sequence>
<dbReference type="RefSeq" id="WP_095275457.1">
    <property type="nucleotide sequence ID" value="NZ_CP047655.1"/>
</dbReference>
<dbReference type="Proteomes" id="UP000215771">
    <property type="component" value="Unassembled WGS sequence"/>
</dbReference>
<dbReference type="EMBL" id="NQMQ01000002">
    <property type="protein sequence ID" value="PAJ70991.1"/>
    <property type="molecule type" value="Genomic_DNA"/>
</dbReference>